<dbReference type="Pfam" id="PF13692">
    <property type="entry name" value="Glyco_trans_1_4"/>
    <property type="match status" value="1"/>
</dbReference>
<name>A0A646HEH6_9BACT</name>
<comment type="caution">
    <text evidence="1">The sequence shown here is derived from an EMBL/GenBank/DDBJ whole genome shotgun (WGS) entry which is preliminary data.</text>
</comment>
<reference evidence="2" key="1">
    <citation type="submission" date="2019-09" db="EMBL/GenBank/DDBJ databases">
        <title>Distinct polysaccharide growth profiles of human intestinal Prevotella copri isolates.</title>
        <authorList>
            <person name="Fehlner-Peach H."/>
            <person name="Magnabosco C."/>
            <person name="Raghavan V."/>
            <person name="Scher J.U."/>
            <person name="Tett A."/>
            <person name="Cox L.M."/>
            <person name="Gottsegen C."/>
            <person name="Watters A."/>
            <person name="Wiltshire- Gordon J.D."/>
            <person name="Segata N."/>
            <person name="Bonneau R."/>
            <person name="Littman D.R."/>
        </authorList>
    </citation>
    <scope>NUCLEOTIDE SEQUENCE [LARGE SCALE GENOMIC DNA]</scope>
    <source>
        <strain evidence="2">iP54</strain>
    </source>
</reference>
<dbReference type="CDD" id="cd03801">
    <property type="entry name" value="GT4_PimA-like"/>
    <property type="match status" value="1"/>
</dbReference>
<accession>A0A646HEH6</accession>
<evidence type="ECO:0000313" key="1">
    <source>
        <dbReference type="EMBL" id="MQN89652.1"/>
    </source>
</evidence>
<dbReference type="Gene3D" id="3.40.50.2000">
    <property type="entry name" value="Glycogen Phosphorylase B"/>
    <property type="match status" value="2"/>
</dbReference>
<evidence type="ECO:0000313" key="2">
    <source>
        <dbReference type="Proteomes" id="UP000420635"/>
    </source>
</evidence>
<protein>
    <submittedName>
        <fullName evidence="1">Glycosyltransferase family 4 protein</fullName>
    </submittedName>
</protein>
<dbReference type="RefSeq" id="WP_153112591.1">
    <property type="nucleotide sequence ID" value="NZ_VZAS01000024.1"/>
</dbReference>
<dbReference type="EMBL" id="VZBQ01000087">
    <property type="protein sequence ID" value="MQN89652.1"/>
    <property type="molecule type" value="Genomic_DNA"/>
</dbReference>
<gene>
    <name evidence="1" type="ORF">F7D59_07270</name>
</gene>
<organism evidence="1 2">
    <name type="scientific">Segatella copri</name>
    <dbReference type="NCBI Taxonomy" id="165179"/>
    <lineage>
        <taxon>Bacteria</taxon>
        <taxon>Pseudomonadati</taxon>
        <taxon>Bacteroidota</taxon>
        <taxon>Bacteroidia</taxon>
        <taxon>Bacteroidales</taxon>
        <taxon>Prevotellaceae</taxon>
        <taxon>Segatella</taxon>
    </lineage>
</organism>
<dbReference type="Proteomes" id="UP000420635">
    <property type="component" value="Unassembled WGS sequence"/>
</dbReference>
<dbReference type="PANTHER" id="PTHR12526">
    <property type="entry name" value="GLYCOSYLTRANSFERASE"/>
    <property type="match status" value="1"/>
</dbReference>
<dbReference type="AlphaFoldDB" id="A0A646HEH6"/>
<proteinExistence type="predicted"/>
<dbReference type="SUPFAM" id="SSF53756">
    <property type="entry name" value="UDP-Glycosyltransferase/glycogen phosphorylase"/>
    <property type="match status" value="1"/>
</dbReference>
<sequence length="440" mass="50110">MNIAFYCKNKNTSKIDCSNLLNGNPGVGGTYYAMLSVAYFLNHKNDSNHKYYVFAESVNNLPMDMNKVFVETEDDLNNNIKKYDIGILVINKTGATLDSIINKVKETNVKVVIWDHCFIPYFELGRYADYENVVRIVAVGKEQLMTFCDHRSFKKGTYIYNLCNYNLPAPKPFSARKNHVVYIGSIVPLKGLHLLTKAWPSILKEVPDAQLYIIGSGNLYNQNEKLGKYGIAEYFYEKKLLSPILDVNKKIIPSVHFCGVMGNKKFDILNVSKVAVPNPSGLTETFGYTAIEAQLAGCLVTTMKCPGYVDTVLGKDNILYSDEKKLAESIIKLLKQSDYDSSETIKEINTKFSNDKIIRCWELLFDEIENKEASSIVNLSSNLPLSRLKIKNKTVQKVFPFIPSLMFWEMIFGKVMYLVDKTLDLSTTIHKIYRRKILKK</sequence>
<dbReference type="PANTHER" id="PTHR12526:SF630">
    <property type="entry name" value="GLYCOSYLTRANSFERASE"/>
    <property type="match status" value="1"/>
</dbReference>